<feature type="compositionally biased region" description="Basic and acidic residues" evidence="1">
    <location>
        <begin position="39"/>
        <end position="51"/>
    </location>
</feature>
<protein>
    <recommendedName>
        <fullName evidence="5">Tat pathway signal sequence domain protein</fullName>
    </recommendedName>
</protein>
<feature type="compositionally biased region" description="Polar residues" evidence="1">
    <location>
        <begin position="205"/>
        <end position="215"/>
    </location>
</feature>
<evidence type="ECO:0000313" key="4">
    <source>
        <dbReference type="Proteomes" id="UP000676853"/>
    </source>
</evidence>
<keyword evidence="4" id="KW-1185">Reference proteome</keyword>
<dbReference type="RefSeq" id="WP_212555132.1">
    <property type="nucleotide sequence ID" value="NZ_JAGXOE010000095.1"/>
</dbReference>
<dbReference type="EMBL" id="JAGXOE010000095">
    <property type="protein sequence ID" value="MBS4103976.1"/>
    <property type="molecule type" value="Genomic_DNA"/>
</dbReference>
<evidence type="ECO:0000256" key="2">
    <source>
        <dbReference type="SAM" id="Phobius"/>
    </source>
</evidence>
<keyword evidence="2" id="KW-1133">Transmembrane helix</keyword>
<feature type="region of interest" description="Disordered" evidence="1">
    <location>
        <begin position="1"/>
        <end position="92"/>
    </location>
</feature>
<evidence type="ECO:0000313" key="3">
    <source>
        <dbReference type="EMBL" id="MBS4103976.1"/>
    </source>
</evidence>
<evidence type="ECO:0008006" key="5">
    <source>
        <dbReference type="Google" id="ProtNLM"/>
    </source>
</evidence>
<feature type="compositionally biased region" description="Low complexity" evidence="1">
    <location>
        <begin position="243"/>
        <end position="253"/>
    </location>
</feature>
<name>A0ABS5NI56_TSUPA</name>
<keyword evidence="2" id="KW-0812">Transmembrane</keyword>
<keyword evidence="2" id="KW-0472">Membrane</keyword>
<organism evidence="3 4">
    <name type="scientific">Tsukamurella paurometabola</name>
    <name type="common">Corynebacterium paurometabolum</name>
    <dbReference type="NCBI Taxonomy" id="2061"/>
    <lineage>
        <taxon>Bacteria</taxon>
        <taxon>Bacillati</taxon>
        <taxon>Actinomycetota</taxon>
        <taxon>Actinomycetes</taxon>
        <taxon>Mycobacteriales</taxon>
        <taxon>Tsukamurellaceae</taxon>
        <taxon>Tsukamurella</taxon>
    </lineage>
</organism>
<feature type="compositionally biased region" description="Gly residues" evidence="1">
    <location>
        <begin position="258"/>
        <end position="278"/>
    </location>
</feature>
<gene>
    <name evidence="3" type="ORF">KFZ73_22380</name>
</gene>
<comment type="caution">
    <text evidence="3">The sequence shown here is derived from an EMBL/GenBank/DDBJ whole genome shotgun (WGS) entry which is preliminary data.</text>
</comment>
<feature type="region of interest" description="Disordered" evidence="1">
    <location>
        <begin position="182"/>
        <end position="278"/>
    </location>
</feature>
<feature type="compositionally biased region" description="Low complexity" evidence="1">
    <location>
        <begin position="216"/>
        <end position="228"/>
    </location>
</feature>
<feature type="compositionally biased region" description="Gly residues" evidence="1">
    <location>
        <begin position="229"/>
        <end position="242"/>
    </location>
</feature>
<reference evidence="3 4" key="1">
    <citation type="submission" date="2021-04" db="EMBL/GenBank/DDBJ databases">
        <title>Whole genome sequence analysis of a thiophenic sulfur metabolizing bacteria.</title>
        <authorList>
            <person name="Akhtar N."/>
            <person name="Akram J."/>
            <person name="Aslam A."/>
        </authorList>
    </citation>
    <scope>NUCLEOTIDE SEQUENCE [LARGE SCALE GENOMIC DNA]</scope>
    <source>
        <strain evidence="3 4">3OW</strain>
    </source>
</reference>
<accession>A0ABS5NI56</accession>
<feature type="transmembrane region" description="Helical" evidence="2">
    <location>
        <begin position="99"/>
        <end position="119"/>
    </location>
</feature>
<proteinExistence type="predicted"/>
<dbReference type="Proteomes" id="UP000676853">
    <property type="component" value="Unassembled WGS sequence"/>
</dbReference>
<sequence>MQPPVPENRPVGDIPGPESNYMPPVPGLPPQVNLPDTAEPPRRPGRIREQDENTTARPETVAEARARQRAQRQRAEDEQRAAAEAAAAAAKKSRRRKQMIGAGVGVGVVGAIALLYVAIPDNDDTQPVATQTAYCTVDRDQVVSDDYCSRGTYNPVTGFIFLNGMSYRYNYGGSYNNGRVTGGSYDRPPNTAFRTSSGAAVDPAKTTSFGANGQTNAASKPAPPAAGSKSGGSRSGGSGSGTNAGSNSGSSGKNIDRGGLGTSSKGGGSKGGSGSSGS</sequence>
<evidence type="ECO:0000256" key="1">
    <source>
        <dbReference type="SAM" id="MobiDB-lite"/>
    </source>
</evidence>